<accession>A0A8H8R1F6</accession>
<keyword evidence="6" id="KW-0436">Ligase</keyword>
<reference evidence="6 7" key="1">
    <citation type="submission" date="2018-05" db="EMBL/GenBank/DDBJ databases">
        <title>Genome sequencing and assembly of the regulated plant pathogen Lachnellula willkommii and related sister species for the development of diagnostic species identification markers.</title>
        <authorList>
            <person name="Giroux E."/>
            <person name="Bilodeau G."/>
        </authorList>
    </citation>
    <scope>NUCLEOTIDE SEQUENCE [LARGE SCALE GENOMIC DNA]</scope>
    <source>
        <strain evidence="6 7">CBS 185.66</strain>
    </source>
</reference>
<dbReference type="GO" id="GO:0005524">
    <property type="term" value="F:ATP binding"/>
    <property type="evidence" value="ECO:0007669"/>
    <property type="project" value="UniProtKB-KW"/>
</dbReference>
<dbReference type="GeneID" id="41984575"/>
<comment type="caution">
    <text evidence="6">The sequence shown here is derived from an EMBL/GenBank/DDBJ whole genome shotgun (WGS) entry which is preliminary data.</text>
</comment>
<dbReference type="FunFam" id="3.40.50.10420:FF:000007">
    <property type="entry name" value="5-formyltetrahydrofolate cyclo-ligase"/>
    <property type="match status" value="1"/>
</dbReference>
<dbReference type="PANTHER" id="PTHR23407">
    <property type="entry name" value="ATPASE INHIBITOR/5-FORMYLTETRAHYDROFOLATE CYCLO-LIGASE"/>
    <property type="match status" value="1"/>
</dbReference>
<evidence type="ECO:0000256" key="4">
    <source>
        <dbReference type="ARBA" id="ARBA00036539"/>
    </source>
</evidence>
<dbReference type="InterPro" id="IPR024185">
    <property type="entry name" value="FTHF_cligase-like_sf"/>
</dbReference>
<evidence type="ECO:0000256" key="5">
    <source>
        <dbReference type="ARBA" id="ARBA00038966"/>
    </source>
</evidence>
<keyword evidence="3" id="KW-0067">ATP-binding</keyword>
<dbReference type="GO" id="GO:0009396">
    <property type="term" value="P:folic acid-containing compound biosynthetic process"/>
    <property type="evidence" value="ECO:0007669"/>
    <property type="project" value="TreeGrafter"/>
</dbReference>
<dbReference type="EMBL" id="QGMH01000062">
    <property type="protein sequence ID" value="TVY26777.1"/>
    <property type="molecule type" value="Genomic_DNA"/>
</dbReference>
<evidence type="ECO:0000256" key="2">
    <source>
        <dbReference type="ARBA" id="ARBA00022741"/>
    </source>
</evidence>
<gene>
    <name evidence="6" type="primary">Y106G6E.4</name>
    <name evidence="6" type="ORF">LHYA1_G004377</name>
</gene>
<dbReference type="InterPro" id="IPR037171">
    <property type="entry name" value="NagB/RpiA_transferase-like"/>
</dbReference>
<dbReference type="Pfam" id="PF01812">
    <property type="entry name" value="5-FTHF_cyc-lig"/>
    <property type="match status" value="1"/>
</dbReference>
<sequence length="266" mass="29414">MGGEGGEHQESMRNLKSAGNMASSAAIKLAKKELRSAMKQKLSTISQESINVQSTAVFERITSFKVYQNAKHIGVYLSMPTGEIQTDAIVRHALESGKQVFVPYLHKSQTPSPNTPRSVMEMVDLRSLSDYDSLTRDGWGIPTIDAENIREREHILGNSTKKETRQLDMILMPGVAFDTDPESGYVRRLGHGKGFYDYFLHRYMQGRGSQTKEPPESPGADVLLYGLALHEQLMQAETDPPVPIGEHDHLLHGLLVGDGRLVQGAA</sequence>
<evidence type="ECO:0000313" key="6">
    <source>
        <dbReference type="EMBL" id="TVY26777.1"/>
    </source>
</evidence>
<organism evidence="6 7">
    <name type="scientific">Lachnellula hyalina</name>
    <dbReference type="NCBI Taxonomy" id="1316788"/>
    <lineage>
        <taxon>Eukaryota</taxon>
        <taxon>Fungi</taxon>
        <taxon>Dikarya</taxon>
        <taxon>Ascomycota</taxon>
        <taxon>Pezizomycotina</taxon>
        <taxon>Leotiomycetes</taxon>
        <taxon>Helotiales</taxon>
        <taxon>Lachnaceae</taxon>
        <taxon>Lachnellula</taxon>
    </lineage>
</organism>
<comment type="catalytic activity">
    <reaction evidence="4">
        <text>(6S)-5-formyl-5,6,7,8-tetrahydrofolate + ATP = (6R)-5,10-methenyltetrahydrofolate + ADP + phosphate</text>
        <dbReference type="Rhea" id="RHEA:10488"/>
        <dbReference type="ChEBI" id="CHEBI:30616"/>
        <dbReference type="ChEBI" id="CHEBI:43474"/>
        <dbReference type="ChEBI" id="CHEBI:57455"/>
        <dbReference type="ChEBI" id="CHEBI:57457"/>
        <dbReference type="ChEBI" id="CHEBI:456216"/>
        <dbReference type="EC" id="6.3.3.2"/>
    </reaction>
</comment>
<proteinExistence type="inferred from homology"/>
<dbReference type="GO" id="GO:0005739">
    <property type="term" value="C:mitochondrion"/>
    <property type="evidence" value="ECO:0007669"/>
    <property type="project" value="TreeGrafter"/>
</dbReference>
<evidence type="ECO:0000313" key="7">
    <source>
        <dbReference type="Proteomes" id="UP000431533"/>
    </source>
</evidence>
<dbReference type="InterPro" id="IPR002698">
    <property type="entry name" value="FTHF_cligase"/>
</dbReference>
<dbReference type="OrthoDB" id="2015992at2759"/>
<keyword evidence="7" id="KW-1185">Reference proteome</keyword>
<dbReference type="GO" id="GO:0035999">
    <property type="term" value="P:tetrahydrofolate interconversion"/>
    <property type="evidence" value="ECO:0007669"/>
    <property type="project" value="TreeGrafter"/>
</dbReference>
<name>A0A8H8R1F6_9HELO</name>
<evidence type="ECO:0000256" key="3">
    <source>
        <dbReference type="ARBA" id="ARBA00022840"/>
    </source>
</evidence>
<protein>
    <recommendedName>
        <fullName evidence="5">5-formyltetrahydrofolate cyclo-ligase</fullName>
        <ecNumber evidence="5">6.3.3.2</ecNumber>
    </recommendedName>
</protein>
<dbReference type="EC" id="6.3.3.2" evidence="5"/>
<dbReference type="GO" id="GO:0030272">
    <property type="term" value="F:5-formyltetrahydrofolate cyclo-ligase activity"/>
    <property type="evidence" value="ECO:0007669"/>
    <property type="project" value="UniProtKB-EC"/>
</dbReference>
<dbReference type="PANTHER" id="PTHR23407:SF1">
    <property type="entry name" value="5-FORMYLTETRAHYDROFOLATE CYCLO-LIGASE"/>
    <property type="match status" value="1"/>
</dbReference>
<evidence type="ECO:0000256" key="1">
    <source>
        <dbReference type="ARBA" id="ARBA00010638"/>
    </source>
</evidence>
<dbReference type="Gene3D" id="3.40.50.10420">
    <property type="entry name" value="NagB/RpiA/CoA transferase-like"/>
    <property type="match status" value="1"/>
</dbReference>
<dbReference type="AlphaFoldDB" id="A0A8H8R1F6"/>
<dbReference type="RefSeq" id="XP_031005565.1">
    <property type="nucleotide sequence ID" value="XM_031149338.1"/>
</dbReference>
<dbReference type="SUPFAM" id="SSF100950">
    <property type="entry name" value="NagB/RpiA/CoA transferase-like"/>
    <property type="match status" value="1"/>
</dbReference>
<dbReference type="Proteomes" id="UP000431533">
    <property type="component" value="Unassembled WGS sequence"/>
</dbReference>
<keyword evidence="2" id="KW-0547">Nucleotide-binding</keyword>
<comment type="similarity">
    <text evidence="1">Belongs to the 5-formyltetrahydrofolate cyclo-ligase family.</text>
</comment>